<dbReference type="RefSeq" id="XP_002114421.1">
    <property type="nucleotide sequence ID" value="XM_002114385.1"/>
</dbReference>
<evidence type="ECO:0000313" key="2">
    <source>
        <dbReference type="EMBL" id="EDV23511.1"/>
    </source>
</evidence>
<dbReference type="Proteomes" id="UP000009022">
    <property type="component" value="Unassembled WGS sequence"/>
</dbReference>
<gene>
    <name evidence="2" type="ORF">TRIADDRAFT_58210</name>
</gene>
<protein>
    <recommendedName>
        <fullName evidence="4">MARVEL domain-containing protein</fullName>
    </recommendedName>
</protein>
<keyword evidence="3" id="KW-1185">Reference proteome</keyword>
<feature type="transmembrane region" description="Helical" evidence="1">
    <location>
        <begin position="88"/>
        <end position="118"/>
    </location>
</feature>
<keyword evidence="1" id="KW-0472">Membrane</keyword>
<dbReference type="GeneID" id="6755634"/>
<dbReference type="AlphaFoldDB" id="B3S162"/>
<evidence type="ECO:0000256" key="1">
    <source>
        <dbReference type="SAM" id="Phobius"/>
    </source>
</evidence>
<feature type="transmembrane region" description="Helical" evidence="1">
    <location>
        <begin position="21"/>
        <end position="40"/>
    </location>
</feature>
<feature type="transmembrane region" description="Helical" evidence="1">
    <location>
        <begin position="60"/>
        <end position="76"/>
    </location>
</feature>
<evidence type="ECO:0008006" key="4">
    <source>
        <dbReference type="Google" id="ProtNLM"/>
    </source>
</evidence>
<dbReference type="KEGG" id="tad:TRIADDRAFT_58210"/>
<dbReference type="HOGENOM" id="CLU_1564909_0_0_1"/>
<sequence>MAENENEQQPPTKGLPSFQKVSRMCLVLTLAGIALLALGLGEHITGDGTKVPITTDLHYHLFWAGGFILITGFTGMKTLKDETLPPAWMFIVVFILNVVTAILSVTGMILCIVGLATIKHDEPVVAYVMDSIEIVIYLIALGLTALLFRIAYLRYGYQGQCTIFYNDAHWQ</sequence>
<feature type="transmembrane region" description="Helical" evidence="1">
    <location>
        <begin position="124"/>
        <end position="148"/>
    </location>
</feature>
<dbReference type="EMBL" id="DS985247">
    <property type="protein sequence ID" value="EDV23511.1"/>
    <property type="molecule type" value="Genomic_DNA"/>
</dbReference>
<name>B3S162_TRIAD</name>
<organism evidence="2 3">
    <name type="scientific">Trichoplax adhaerens</name>
    <name type="common">Trichoplax reptans</name>
    <dbReference type="NCBI Taxonomy" id="10228"/>
    <lineage>
        <taxon>Eukaryota</taxon>
        <taxon>Metazoa</taxon>
        <taxon>Placozoa</taxon>
        <taxon>Uniplacotomia</taxon>
        <taxon>Trichoplacea</taxon>
        <taxon>Trichoplacidae</taxon>
        <taxon>Trichoplax</taxon>
    </lineage>
</organism>
<proteinExistence type="predicted"/>
<dbReference type="CTD" id="6755634"/>
<dbReference type="InParanoid" id="B3S162"/>
<accession>B3S162</accession>
<keyword evidence="1" id="KW-0812">Transmembrane</keyword>
<evidence type="ECO:0000313" key="3">
    <source>
        <dbReference type="Proteomes" id="UP000009022"/>
    </source>
</evidence>
<reference evidence="2 3" key="1">
    <citation type="journal article" date="2008" name="Nature">
        <title>The Trichoplax genome and the nature of placozoans.</title>
        <authorList>
            <person name="Srivastava M."/>
            <person name="Begovic E."/>
            <person name="Chapman J."/>
            <person name="Putnam N.H."/>
            <person name="Hellsten U."/>
            <person name="Kawashima T."/>
            <person name="Kuo A."/>
            <person name="Mitros T."/>
            <person name="Salamov A."/>
            <person name="Carpenter M.L."/>
            <person name="Signorovitch A.Y."/>
            <person name="Moreno M.A."/>
            <person name="Kamm K."/>
            <person name="Grimwood J."/>
            <person name="Schmutz J."/>
            <person name="Shapiro H."/>
            <person name="Grigoriev I.V."/>
            <person name="Buss L.W."/>
            <person name="Schierwater B."/>
            <person name="Dellaporta S.L."/>
            <person name="Rokhsar D.S."/>
        </authorList>
    </citation>
    <scope>NUCLEOTIDE SEQUENCE [LARGE SCALE GENOMIC DNA]</scope>
    <source>
        <strain evidence="2 3">Grell-BS-1999</strain>
    </source>
</reference>
<keyword evidence="1" id="KW-1133">Transmembrane helix</keyword>